<dbReference type="EMBL" id="BAABRO010000004">
    <property type="protein sequence ID" value="GAA5506918.1"/>
    <property type="molecule type" value="Genomic_DNA"/>
</dbReference>
<evidence type="ECO:0000256" key="2">
    <source>
        <dbReference type="HAMAP-Rule" id="MF_01241"/>
    </source>
</evidence>
<feature type="active site" description="Proton acceptor; for enolization step" evidence="2">
    <location>
        <position position="80"/>
    </location>
</feature>
<keyword evidence="1 2" id="KW-0378">Hydrolase</keyword>
<comment type="caution">
    <text evidence="4">The sequence shown here is derived from an EMBL/GenBank/DDBJ whole genome shotgun (WGS) entry which is preliminary data.</text>
</comment>
<dbReference type="HAMAP" id="MF_01241">
    <property type="entry name" value="GlcN6P_deamin"/>
    <property type="match status" value="1"/>
</dbReference>
<comment type="catalytic activity">
    <reaction evidence="2">
        <text>alpha-D-glucosamine 6-phosphate + H2O = beta-D-fructose 6-phosphate + NH4(+)</text>
        <dbReference type="Rhea" id="RHEA:12172"/>
        <dbReference type="ChEBI" id="CHEBI:15377"/>
        <dbReference type="ChEBI" id="CHEBI:28938"/>
        <dbReference type="ChEBI" id="CHEBI:57634"/>
        <dbReference type="ChEBI" id="CHEBI:75989"/>
        <dbReference type="EC" id="3.5.99.6"/>
    </reaction>
</comment>
<dbReference type="Pfam" id="PF01182">
    <property type="entry name" value="Glucosamine_iso"/>
    <property type="match status" value="1"/>
</dbReference>
<protein>
    <recommendedName>
        <fullName evidence="2">Glucosamine-6-phosphate deaminase</fullName>
        <ecNumber evidence="2">3.5.99.6</ecNumber>
    </recommendedName>
    <alternativeName>
        <fullName evidence="2">GlcN6P deaminase</fullName>
        <shortName evidence="2">GNPDA</shortName>
    </alternativeName>
    <alternativeName>
        <fullName evidence="2">Glucosamine-6-phosphate isomerase</fullName>
    </alternativeName>
</protein>
<keyword evidence="2" id="KW-0119">Carbohydrate metabolism</keyword>
<dbReference type="InterPro" id="IPR004547">
    <property type="entry name" value="Glucosamine6P_isomerase"/>
</dbReference>
<evidence type="ECO:0000313" key="5">
    <source>
        <dbReference type="Proteomes" id="UP001416858"/>
    </source>
</evidence>
<evidence type="ECO:0000313" key="4">
    <source>
        <dbReference type="EMBL" id="GAA5506918.1"/>
    </source>
</evidence>
<dbReference type="InterPro" id="IPR037171">
    <property type="entry name" value="NagB/RpiA_transferase-like"/>
</dbReference>
<comment type="pathway">
    <text evidence="2">Amino-sugar metabolism; N-acetylneuraminate degradation; D-fructose 6-phosphate from N-acetylneuraminate: step 5/5.</text>
</comment>
<gene>
    <name evidence="4" type="primary">nagB_3</name>
    <name evidence="2" type="synonym">nagB</name>
    <name evidence="4" type="ORF">Rcae01_02371</name>
</gene>
<dbReference type="Gene3D" id="3.40.50.1360">
    <property type="match status" value="1"/>
</dbReference>
<accession>A0ABP9VTS6</accession>
<dbReference type="Proteomes" id="UP001416858">
    <property type="component" value="Unassembled WGS sequence"/>
</dbReference>
<reference evidence="4 5" key="1">
    <citation type="submission" date="2024-02" db="EMBL/GenBank/DDBJ databases">
        <title>Rhodopirellula caenicola NBRC 110016.</title>
        <authorList>
            <person name="Ichikawa N."/>
            <person name="Katano-Makiyama Y."/>
            <person name="Hidaka K."/>
        </authorList>
    </citation>
    <scope>NUCLEOTIDE SEQUENCE [LARGE SCALE GENOMIC DNA]</scope>
    <source>
        <strain evidence="4 5">NBRC 110016</strain>
    </source>
</reference>
<dbReference type="SUPFAM" id="SSF100950">
    <property type="entry name" value="NagB/RpiA/CoA transferase-like"/>
    <property type="match status" value="1"/>
</dbReference>
<proteinExistence type="inferred from homology"/>
<organism evidence="4 5">
    <name type="scientific">Novipirellula caenicola</name>
    <dbReference type="NCBI Taxonomy" id="1536901"/>
    <lineage>
        <taxon>Bacteria</taxon>
        <taxon>Pseudomonadati</taxon>
        <taxon>Planctomycetota</taxon>
        <taxon>Planctomycetia</taxon>
        <taxon>Pirellulales</taxon>
        <taxon>Pirellulaceae</taxon>
        <taxon>Novipirellula</taxon>
    </lineage>
</organism>
<comment type="caution">
    <text evidence="2">Lacks conserved residue(s) required for the propagation of feature annotation.</text>
</comment>
<dbReference type="InterPro" id="IPR006148">
    <property type="entry name" value="Glc/Gal-6P_isomerase"/>
</dbReference>
<dbReference type="CDD" id="cd01399">
    <property type="entry name" value="GlcN6P_deaminase"/>
    <property type="match status" value="1"/>
</dbReference>
<dbReference type="InterPro" id="IPR018321">
    <property type="entry name" value="Glucosamine6P_isomerase_CS"/>
</dbReference>
<dbReference type="NCBIfam" id="TIGR00502">
    <property type="entry name" value="nagB"/>
    <property type="match status" value="1"/>
</dbReference>
<evidence type="ECO:0000259" key="3">
    <source>
        <dbReference type="Pfam" id="PF01182"/>
    </source>
</evidence>
<evidence type="ECO:0000256" key="1">
    <source>
        <dbReference type="ARBA" id="ARBA00022801"/>
    </source>
</evidence>
<comment type="similarity">
    <text evidence="2">Belongs to the glucosamine/galactosamine-6-phosphate isomerase family. NagB subfamily.</text>
</comment>
<comment type="function">
    <text evidence="2">Catalyzes the reversible isomerization-deamination of glucosamine 6-phosphate (GlcN6P) to form fructose 6-phosphate (Fru6P) and ammonium ion.</text>
</comment>
<feature type="domain" description="Glucosamine/galactosamine-6-phosphate isomerase" evidence="3">
    <location>
        <begin position="22"/>
        <end position="239"/>
    </location>
</feature>
<dbReference type="PROSITE" id="PS01161">
    <property type="entry name" value="GLC_GALNAC_ISOMERASE"/>
    <property type="match status" value="1"/>
</dbReference>
<keyword evidence="5" id="KW-1185">Reference proteome</keyword>
<feature type="active site" description="Proton acceptor; for ring-opening step" evidence="2">
    <location>
        <position position="151"/>
    </location>
</feature>
<dbReference type="RefSeq" id="WP_345683814.1">
    <property type="nucleotide sequence ID" value="NZ_BAABRO010000004.1"/>
</dbReference>
<name>A0ABP9VTS6_9BACT</name>
<dbReference type="PANTHER" id="PTHR11280:SF5">
    <property type="entry name" value="GLUCOSAMINE-6-PHOSPHATE ISOMERASE"/>
    <property type="match status" value="1"/>
</dbReference>
<dbReference type="EC" id="3.5.99.6" evidence="2"/>
<feature type="active site" description="For ring-opening step" evidence="2">
    <location>
        <position position="156"/>
    </location>
</feature>
<feature type="active site" description="For ring-opening step" evidence="2">
    <location>
        <position position="149"/>
    </location>
</feature>
<sequence length="256" mass="27143">MHKPVSKSADAHAAKVIVCADAAAASRTVANMIVAAVNANPSMVLGLATGGTPTATYANIVDDYRAGKVQFKDVTSFNLDEYIGLSGTHPQSFRYFMQSELFDHIDIDPNNTFVPDGDARDPDAHAIQYEAQIAASGGIDLQLLGIGHNGHIAFNEPGASPSTRTRVVELTPSTIEKNARFFASADEVPKTAITMGIGTILEAKKILLLATGDGKAEAVRRSLQEAASEAIPASWLEQHPDVTFVLDEAAASELVR</sequence>
<dbReference type="PANTHER" id="PTHR11280">
    <property type="entry name" value="GLUCOSAMINE-6-PHOSPHATE ISOMERASE"/>
    <property type="match status" value="1"/>
</dbReference>